<dbReference type="SMART" id="SM00987">
    <property type="entry name" value="UreE_C"/>
    <property type="match status" value="1"/>
</dbReference>
<keyword evidence="4 6" id="KW-0234">DNA repair</keyword>
<dbReference type="EMBL" id="CAXAMN010024694">
    <property type="protein sequence ID" value="CAK9089053.1"/>
    <property type="molecule type" value="Genomic_DNA"/>
</dbReference>
<dbReference type="PROSITE" id="PS00130">
    <property type="entry name" value="U_DNA_GLYCOSYLASE"/>
    <property type="match status" value="1"/>
</dbReference>
<dbReference type="SUPFAM" id="SSF52141">
    <property type="entry name" value="Uracil-DNA glycosylase-like"/>
    <property type="match status" value="1"/>
</dbReference>
<dbReference type="Proteomes" id="UP001642484">
    <property type="component" value="Unassembled WGS sequence"/>
</dbReference>
<evidence type="ECO:0000313" key="8">
    <source>
        <dbReference type="EMBL" id="CAK9089053.1"/>
    </source>
</evidence>
<dbReference type="PANTHER" id="PTHR11264">
    <property type="entry name" value="URACIL-DNA GLYCOSYLASE"/>
    <property type="match status" value="1"/>
</dbReference>
<dbReference type="InterPro" id="IPR036895">
    <property type="entry name" value="Uracil-DNA_glycosylase-like_sf"/>
</dbReference>
<evidence type="ECO:0000259" key="7">
    <source>
        <dbReference type="SMART" id="SM00986"/>
    </source>
</evidence>
<dbReference type="Gene3D" id="3.40.470.10">
    <property type="entry name" value="Uracil-DNA glycosylase-like domain"/>
    <property type="match status" value="1"/>
</dbReference>
<organism evidence="8 9">
    <name type="scientific">Durusdinium trenchii</name>
    <dbReference type="NCBI Taxonomy" id="1381693"/>
    <lineage>
        <taxon>Eukaryota</taxon>
        <taxon>Sar</taxon>
        <taxon>Alveolata</taxon>
        <taxon>Dinophyceae</taxon>
        <taxon>Suessiales</taxon>
        <taxon>Symbiodiniaceae</taxon>
        <taxon>Durusdinium</taxon>
    </lineage>
</organism>
<gene>
    <name evidence="8" type="ORF">CCMP2556_LOCUS42895</name>
</gene>
<dbReference type="Pfam" id="PF03167">
    <property type="entry name" value="UDG"/>
    <property type="match status" value="1"/>
</dbReference>
<name>A0ABP0QLJ3_9DINO</name>
<dbReference type="InterPro" id="IPR005122">
    <property type="entry name" value="Uracil-DNA_glycosylase-like"/>
</dbReference>
<feature type="domain" description="Uracil-DNA glycosylase-like" evidence="7">
    <location>
        <begin position="124"/>
        <end position="238"/>
    </location>
</feature>
<evidence type="ECO:0000256" key="1">
    <source>
        <dbReference type="ARBA" id="ARBA00008184"/>
    </source>
</evidence>
<keyword evidence="2 6" id="KW-0227">DNA damage</keyword>
<feature type="active site" description="Proton acceptor" evidence="5">
    <location>
        <position position="139"/>
    </location>
</feature>
<evidence type="ECO:0000256" key="6">
    <source>
        <dbReference type="RuleBase" id="RU003780"/>
    </source>
</evidence>
<evidence type="ECO:0000256" key="2">
    <source>
        <dbReference type="ARBA" id="ARBA00022763"/>
    </source>
</evidence>
<dbReference type="InterPro" id="IPR018085">
    <property type="entry name" value="Ura-DNA_Glyclase_AS"/>
</dbReference>
<evidence type="ECO:0000256" key="4">
    <source>
        <dbReference type="ARBA" id="ARBA00023204"/>
    </source>
</evidence>
<proteinExistence type="inferred from homology"/>
<protein>
    <recommendedName>
        <fullName evidence="6">Uracil-DNA glycosylase</fullName>
        <ecNumber evidence="6">3.2.2.27</ecNumber>
    </recommendedName>
</protein>
<evidence type="ECO:0000256" key="3">
    <source>
        <dbReference type="ARBA" id="ARBA00022801"/>
    </source>
</evidence>
<keyword evidence="3 6" id="KW-0378">Hydrolase</keyword>
<keyword evidence="9" id="KW-1185">Reference proteome</keyword>
<dbReference type="InterPro" id="IPR002043">
    <property type="entry name" value="UDG_fam1"/>
</dbReference>
<comment type="catalytic activity">
    <reaction evidence="6">
        <text>Hydrolyzes single-stranded DNA or mismatched double-stranded DNA and polynucleotides, releasing free uracil.</text>
        <dbReference type="EC" id="3.2.2.27"/>
    </reaction>
</comment>
<dbReference type="CDD" id="cd10027">
    <property type="entry name" value="UDG-F1-like"/>
    <property type="match status" value="1"/>
</dbReference>
<dbReference type="SMART" id="SM00986">
    <property type="entry name" value="UDG"/>
    <property type="match status" value="1"/>
</dbReference>
<reference evidence="8 9" key="1">
    <citation type="submission" date="2024-02" db="EMBL/GenBank/DDBJ databases">
        <authorList>
            <person name="Chen Y."/>
            <person name="Shah S."/>
            <person name="Dougan E. K."/>
            <person name="Thang M."/>
            <person name="Chan C."/>
        </authorList>
    </citation>
    <scope>NUCLEOTIDE SEQUENCE [LARGE SCALE GENOMIC DNA]</scope>
</reference>
<sequence>MDRVTPEMQRSQEKEPKKAILEIHTSCLSVWRSAAFQAAKAPKAKAKRAAPEGAASVAKMPKVAVDPSKALEELLAGLQEPGWKEALAAEFDKKYFADIAHFVQEERAALTVHPPVDKVFSAFNETPFEQVRVVILGQDPYHEPGQAHGMCFSVPPGIEPPASLKNIYKELETDIPGFQIPEHGFLLRWAQQGVLLLNATLTVREGHKEANSHAKCGWQTFTDEVIRALNEKREGQYRGCSMS</sequence>
<dbReference type="NCBIfam" id="TIGR00628">
    <property type="entry name" value="ung"/>
    <property type="match status" value="1"/>
</dbReference>
<dbReference type="NCBIfam" id="NF003592">
    <property type="entry name" value="PRK05254.1-5"/>
    <property type="match status" value="1"/>
</dbReference>
<comment type="function">
    <text evidence="6">Excises uracil residues from the DNA which can arise as a result of misincorporation of dUMP residues by DNA polymerase or due to deamination of cytosine.</text>
</comment>
<evidence type="ECO:0000313" key="9">
    <source>
        <dbReference type="Proteomes" id="UP001642484"/>
    </source>
</evidence>
<dbReference type="EC" id="3.2.2.27" evidence="6"/>
<accession>A0ABP0QLJ3</accession>
<comment type="caution">
    <text evidence="8">The sequence shown here is derived from an EMBL/GenBank/DDBJ whole genome shotgun (WGS) entry which is preliminary data.</text>
</comment>
<dbReference type="PANTHER" id="PTHR11264:SF0">
    <property type="entry name" value="URACIL-DNA GLYCOSYLASE"/>
    <property type="match status" value="1"/>
</dbReference>
<comment type="similarity">
    <text evidence="1 6">Belongs to the uracil-DNA glycosylase (UDG) superfamily. UNG family.</text>
</comment>
<evidence type="ECO:0000256" key="5">
    <source>
        <dbReference type="PROSITE-ProRule" id="PRU10072"/>
    </source>
</evidence>